<dbReference type="InParanoid" id="A0A059D419"/>
<dbReference type="InterPro" id="IPR052408">
    <property type="entry name" value="Exonuclease_MUT-7-like"/>
</dbReference>
<sequence>MNCAINTLFKVFQKPKNWMQLFCIVSTICASKNWALKMFFWVGRVDSLHTATYCIEESKVVGVDCEWKPNYVKGSKPNKEILGAGLNKTKRNSNWEQRPLNQNQLEYAALHAAVPVHIFHHIQDQSQQGTADGNDKIEWKSSIISHLDDAKTTKKNVWNRTKCRVDTN</sequence>
<dbReference type="STRING" id="71139.A0A059D419"/>
<dbReference type="InterPro" id="IPR036397">
    <property type="entry name" value="RNaseH_sf"/>
</dbReference>
<dbReference type="PANTHER" id="PTHR47765">
    <property type="entry name" value="3'-5' EXONUCLEASE DOMAIN-CONTAINING PROTEIN"/>
    <property type="match status" value="1"/>
</dbReference>
<dbReference type="SUPFAM" id="SSF53098">
    <property type="entry name" value="Ribonuclease H-like"/>
    <property type="match status" value="1"/>
</dbReference>
<dbReference type="Pfam" id="PF01612">
    <property type="entry name" value="DNA_pol_A_exo1"/>
    <property type="match status" value="1"/>
</dbReference>
<dbReference type="InterPro" id="IPR012337">
    <property type="entry name" value="RNaseH-like_sf"/>
</dbReference>
<reference evidence="2" key="1">
    <citation type="submission" date="2013-07" db="EMBL/GenBank/DDBJ databases">
        <title>The genome of Eucalyptus grandis.</title>
        <authorList>
            <person name="Schmutz J."/>
            <person name="Hayes R."/>
            <person name="Myburg A."/>
            <person name="Tuskan G."/>
            <person name="Grattapaglia D."/>
            <person name="Rokhsar D.S."/>
        </authorList>
    </citation>
    <scope>NUCLEOTIDE SEQUENCE</scope>
    <source>
        <tissue evidence="2">Leaf extractions</tissue>
    </source>
</reference>
<dbReference type="InterPro" id="IPR002562">
    <property type="entry name" value="3'-5'_exonuclease_dom"/>
</dbReference>
<evidence type="ECO:0000313" key="2">
    <source>
        <dbReference type="EMBL" id="KCW85244.1"/>
    </source>
</evidence>
<dbReference type="AlphaFoldDB" id="A0A059D419"/>
<dbReference type="GO" id="GO:0006139">
    <property type="term" value="P:nucleobase-containing compound metabolic process"/>
    <property type="evidence" value="ECO:0007669"/>
    <property type="project" value="InterPro"/>
</dbReference>
<accession>A0A059D419</accession>
<organism evidence="2">
    <name type="scientific">Eucalyptus grandis</name>
    <name type="common">Flooded gum</name>
    <dbReference type="NCBI Taxonomy" id="71139"/>
    <lineage>
        <taxon>Eukaryota</taxon>
        <taxon>Viridiplantae</taxon>
        <taxon>Streptophyta</taxon>
        <taxon>Embryophyta</taxon>
        <taxon>Tracheophyta</taxon>
        <taxon>Spermatophyta</taxon>
        <taxon>Magnoliopsida</taxon>
        <taxon>eudicotyledons</taxon>
        <taxon>Gunneridae</taxon>
        <taxon>Pentapetalae</taxon>
        <taxon>rosids</taxon>
        <taxon>malvids</taxon>
        <taxon>Myrtales</taxon>
        <taxon>Myrtaceae</taxon>
        <taxon>Myrtoideae</taxon>
        <taxon>Eucalypteae</taxon>
        <taxon>Eucalyptus</taxon>
    </lineage>
</organism>
<feature type="domain" description="3'-5' exonuclease" evidence="1">
    <location>
        <begin position="80"/>
        <end position="125"/>
    </location>
</feature>
<gene>
    <name evidence="2" type="ORF">EUGRSUZ_B02091</name>
</gene>
<dbReference type="EMBL" id="KK198754">
    <property type="protein sequence ID" value="KCW85244.1"/>
    <property type="molecule type" value="Genomic_DNA"/>
</dbReference>
<dbReference type="GO" id="GO:0008408">
    <property type="term" value="F:3'-5' exonuclease activity"/>
    <property type="evidence" value="ECO:0007669"/>
    <property type="project" value="InterPro"/>
</dbReference>
<proteinExistence type="predicted"/>
<evidence type="ECO:0000259" key="1">
    <source>
        <dbReference type="Pfam" id="PF01612"/>
    </source>
</evidence>
<name>A0A059D419_EUCGR</name>
<protein>
    <recommendedName>
        <fullName evidence="1">3'-5' exonuclease domain-containing protein</fullName>
    </recommendedName>
</protein>
<dbReference type="Gene3D" id="3.30.420.10">
    <property type="entry name" value="Ribonuclease H-like superfamily/Ribonuclease H"/>
    <property type="match status" value="1"/>
</dbReference>
<dbReference type="Gramene" id="KCW85244">
    <property type="protein sequence ID" value="KCW85244"/>
    <property type="gene ID" value="EUGRSUZ_B02091"/>
</dbReference>
<dbReference type="GO" id="GO:0003676">
    <property type="term" value="F:nucleic acid binding"/>
    <property type="evidence" value="ECO:0007669"/>
    <property type="project" value="InterPro"/>
</dbReference>
<dbReference type="PANTHER" id="PTHR47765:SF2">
    <property type="entry name" value="EXONUCLEASE MUT-7 HOMOLOG"/>
    <property type="match status" value="1"/>
</dbReference>